<feature type="domain" description="HDOD" evidence="4">
    <location>
        <begin position="24"/>
        <end position="220"/>
    </location>
</feature>
<dbReference type="InterPro" id="IPR029016">
    <property type="entry name" value="GAF-like_dom_sf"/>
</dbReference>
<evidence type="ECO:0000313" key="6">
    <source>
        <dbReference type="Proteomes" id="UP000231203"/>
    </source>
</evidence>
<dbReference type="SUPFAM" id="SSF55781">
    <property type="entry name" value="GAF domain-like"/>
    <property type="match status" value="1"/>
</dbReference>
<dbReference type="EMBL" id="PDTI01000043">
    <property type="protein sequence ID" value="PIE62445.1"/>
    <property type="molecule type" value="Genomic_DNA"/>
</dbReference>
<organism evidence="5 6">
    <name type="scientific">Desulfobacter postgatei</name>
    <dbReference type="NCBI Taxonomy" id="2293"/>
    <lineage>
        <taxon>Bacteria</taxon>
        <taxon>Pseudomonadati</taxon>
        <taxon>Thermodesulfobacteriota</taxon>
        <taxon>Desulfobacteria</taxon>
        <taxon>Desulfobacterales</taxon>
        <taxon>Desulfobacteraceae</taxon>
        <taxon>Desulfobacter</taxon>
    </lineage>
</organism>
<dbReference type="InterPro" id="IPR003607">
    <property type="entry name" value="HD/PDEase_dom"/>
</dbReference>
<dbReference type="GO" id="GO:0052621">
    <property type="term" value="F:diguanylate cyclase activity"/>
    <property type="evidence" value="ECO:0007669"/>
    <property type="project" value="UniProtKB-EC"/>
</dbReference>
<evidence type="ECO:0000259" key="4">
    <source>
        <dbReference type="PROSITE" id="PS51833"/>
    </source>
</evidence>
<dbReference type="InterPro" id="IPR006675">
    <property type="entry name" value="HDIG_dom"/>
</dbReference>
<reference evidence="5 6" key="1">
    <citation type="submission" date="2017-10" db="EMBL/GenBank/DDBJ databases">
        <title>Novel microbial diversity and functional potential in the marine mammal oral microbiome.</title>
        <authorList>
            <person name="Dudek N.K."/>
            <person name="Sun C.L."/>
            <person name="Burstein D."/>
            <person name="Kantor R.S."/>
            <person name="Aliaga Goltsman D.S."/>
            <person name="Bik E.M."/>
            <person name="Thomas B.C."/>
            <person name="Banfield J.F."/>
            <person name="Relman D.A."/>
        </authorList>
    </citation>
    <scope>NUCLEOTIDE SEQUENCE [LARGE SCALE GENOMIC DNA]</scope>
    <source>
        <strain evidence="5">DOLJORAL78_47_202</strain>
    </source>
</reference>
<gene>
    <name evidence="5" type="ORF">CSA25_05130</name>
</gene>
<dbReference type="Gene3D" id="1.10.3210.10">
    <property type="entry name" value="Hypothetical protein af1432"/>
    <property type="match status" value="1"/>
</dbReference>
<dbReference type="PROSITE" id="PS50887">
    <property type="entry name" value="GGDEF"/>
    <property type="match status" value="1"/>
</dbReference>
<dbReference type="Gene3D" id="3.30.70.270">
    <property type="match status" value="1"/>
</dbReference>
<dbReference type="InterPro" id="IPR013976">
    <property type="entry name" value="HDOD"/>
</dbReference>
<evidence type="ECO:0000313" key="5">
    <source>
        <dbReference type="EMBL" id="PIE62445.1"/>
    </source>
</evidence>
<dbReference type="Proteomes" id="UP000231203">
    <property type="component" value="Unassembled WGS sequence"/>
</dbReference>
<dbReference type="FunFam" id="3.30.70.270:FF:000001">
    <property type="entry name" value="Diguanylate cyclase domain protein"/>
    <property type="match status" value="1"/>
</dbReference>
<dbReference type="EC" id="2.7.7.65" evidence="1"/>
<dbReference type="InterPro" id="IPR029787">
    <property type="entry name" value="Nucleotide_cyclase"/>
</dbReference>
<dbReference type="PROSITE" id="PS51833">
    <property type="entry name" value="HDOD"/>
    <property type="match status" value="1"/>
</dbReference>
<dbReference type="GO" id="GO:0005886">
    <property type="term" value="C:plasma membrane"/>
    <property type="evidence" value="ECO:0007669"/>
    <property type="project" value="TreeGrafter"/>
</dbReference>
<dbReference type="Pfam" id="PF08668">
    <property type="entry name" value="HDOD"/>
    <property type="match status" value="1"/>
</dbReference>
<dbReference type="SUPFAM" id="SSF55073">
    <property type="entry name" value="Nucleotide cyclase"/>
    <property type="match status" value="1"/>
</dbReference>
<protein>
    <recommendedName>
        <fullName evidence="1">diguanylate cyclase</fullName>
        <ecNumber evidence="1">2.7.7.65</ecNumber>
    </recommendedName>
</protein>
<evidence type="ECO:0000256" key="2">
    <source>
        <dbReference type="ARBA" id="ARBA00034247"/>
    </source>
</evidence>
<dbReference type="AlphaFoldDB" id="A0A2G6MQZ5"/>
<dbReference type="NCBIfam" id="TIGR00277">
    <property type="entry name" value="HDIG"/>
    <property type="match status" value="1"/>
</dbReference>
<dbReference type="SUPFAM" id="SSF109604">
    <property type="entry name" value="HD-domain/PDEase-like"/>
    <property type="match status" value="1"/>
</dbReference>
<sequence>MDNILSLPSDSDIKKVLKRDGKELPGFAPVMAKMLTICNDPNAAIEDVAKLVETDPGITAKVLGIVNSAFFNLRSRVSAISEAVLFLGIDEVKKICLGVTFFEKMVKSSPKKQFDRTFFWRHCLCVASLSQAIAAQIGYPHPGDAYTAGLLHDFGKIILDWSGRVNYSDFLKETFCDSGSLVEIERDVIGIGHDDLGVYYGHNWGFPKKLCLAIQYHHRSFSHLDLCKEDMQFICIVCLADFLAWTQGMGTVDAFPHLVLQPEVEKNIPLDCIDFEAVIQKMDDEIENTSAFYNFEFPSSDQYRASLLKANLKLSAINSSYFSPKENQGHEKKHAMTASITAPHCSLEPQKILSATLKAICKDFGFDRVYILRVVSPLRRLQVVESLDQERFSDQLASHYISMDGPDNGFLQCLRNKEPVVISGTLPGEKEVLERFSVSQMLVVPFCSHDKVAGLLGMDHAVSGKKIEAGLFSSIAIVANELGLALEKASIYKKAKSASLHDGMTGLLNRTAIDDLLKKSFIKAVNENIPLSIAMIDVDHFKKFNDMFGHQAGDNVLRLIAKTLRRMSRPTDHVGRYGGEEFIVVLNNTDPAKAVVYGERIRKEIEHLGHLLSDRFPGLGLTVSIGISRFEKDIKNQEALVSKADEALYRAKETGRNRVVSA</sequence>
<dbReference type="NCBIfam" id="TIGR00254">
    <property type="entry name" value="GGDEF"/>
    <property type="match status" value="1"/>
</dbReference>
<comment type="catalytic activity">
    <reaction evidence="2">
        <text>2 GTP = 3',3'-c-di-GMP + 2 diphosphate</text>
        <dbReference type="Rhea" id="RHEA:24898"/>
        <dbReference type="ChEBI" id="CHEBI:33019"/>
        <dbReference type="ChEBI" id="CHEBI:37565"/>
        <dbReference type="ChEBI" id="CHEBI:58805"/>
        <dbReference type="EC" id="2.7.7.65"/>
    </reaction>
</comment>
<dbReference type="Pfam" id="PF01590">
    <property type="entry name" value="GAF"/>
    <property type="match status" value="1"/>
</dbReference>
<dbReference type="CDD" id="cd01949">
    <property type="entry name" value="GGDEF"/>
    <property type="match status" value="1"/>
</dbReference>
<dbReference type="PANTHER" id="PTHR45138:SF9">
    <property type="entry name" value="DIGUANYLATE CYCLASE DGCM-RELATED"/>
    <property type="match status" value="1"/>
</dbReference>
<dbReference type="Gene3D" id="3.30.450.40">
    <property type="match status" value="1"/>
</dbReference>
<dbReference type="GO" id="GO:1902201">
    <property type="term" value="P:negative regulation of bacterial-type flagellum-dependent cell motility"/>
    <property type="evidence" value="ECO:0007669"/>
    <property type="project" value="TreeGrafter"/>
</dbReference>
<name>A0A2G6MQZ5_9BACT</name>
<evidence type="ECO:0000256" key="1">
    <source>
        <dbReference type="ARBA" id="ARBA00012528"/>
    </source>
</evidence>
<dbReference type="SMART" id="SM00065">
    <property type="entry name" value="GAF"/>
    <property type="match status" value="1"/>
</dbReference>
<comment type="caution">
    <text evidence="5">The sequence shown here is derived from an EMBL/GenBank/DDBJ whole genome shotgun (WGS) entry which is preliminary data.</text>
</comment>
<dbReference type="InterPro" id="IPR000160">
    <property type="entry name" value="GGDEF_dom"/>
</dbReference>
<accession>A0A2G6MQZ5</accession>
<dbReference type="CDD" id="cd00077">
    <property type="entry name" value="HDc"/>
    <property type="match status" value="1"/>
</dbReference>
<dbReference type="InterPro" id="IPR003018">
    <property type="entry name" value="GAF"/>
</dbReference>
<dbReference type="InterPro" id="IPR050469">
    <property type="entry name" value="Diguanylate_Cyclase"/>
</dbReference>
<feature type="domain" description="GGDEF" evidence="3">
    <location>
        <begin position="529"/>
        <end position="662"/>
    </location>
</feature>
<proteinExistence type="predicted"/>
<dbReference type="InterPro" id="IPR043128">
    <property type="entry name" value="Rev_trsase/Diguanyl_cyclase"/>
</dbReference>
<evidence type="ECO:0000259" key="3">
    <source>
        <dbReference type="PROSITE" id="PS50887"/>
    </source>
</evidence>
<dbReference type="Pfam" id="PF00990">
    <property type="entry name" value="GGDEF"/>
    <property type="match status" value="1"/>
</dbReference>
<dbReference type="PANTHER" id="PTHR45138">
    <property type="entry name" value="REGULATORY COMPONENTS OF SENSORY TRANSDUCTION SYSTEM"/>
    <property type="match status" value="1"/>
</dbReference>
<dbReference type="SMART" id="SM00267">
    <property type="entry name" value="GGDEF"/>
    <property type="match status" value="1"/>
</dbReference>
<dbReference type="GO" id="GO:0043709">
    <property type="term" value="P:cell adhesion involved in single-species biofilm formation"/>
    <property type="evidence" value="ECO:0007669"/>
    <property type="project" value="TreeGrafter"/>
</dbReference>